<dbReference type="NCBIfam" id="TIGR02251">
    <property type="entry name" value="HIF-SF_euk"/>
    <property type="match status" value="1"/>
</dbReference>
<sequence length="309" mass="34896">MSLSDRDSLLPNHQQGIIPTKMETDILHVMKESYVPHSYINSQYPEKSVPSTSIDSVSSPKKIQASNSNEGFTIASYSSTSYIAEDDYDFVGQQNRHCCSCILNPIEQKPSNSTESELSYSSGDNNLTSILLGPPDAEDVHKFCLVVDLDETLVHSSFVPIEKFDFSFPYFLDSTPTTVYASFRPNAIEFVKTLAPLYEMVFFTASCKDYADPIIDELDSGRLVKHRLYRESCTELGGNFVKDLSRLNRDLDRIIIIDNCPTAYMLQPGNAISVQSWFEDQKDKELSVIMQFLSHNVNAKDIYELFGHD</sequence>
<dbReference type="GO" id="GO:0016791">
    <property type="term" value="F:phosphatase activity"/>
    <property type="evidence" value="ECO:0007669"/>
    <property type="project" value="InterPro"/>
</dbReference>
<dbReference type="InterPro" id="IPR023214">
    <property type="entry name" value="HAD_sf"/>
</dbReference>
<dbReference type="InterPro" id="IPR036412">
    <property type="entry name" value="HAD-like_sf"/>
</dbReference>
<dbReference type="SUPFAM" id="SSF56784">
    <property type="entry name" value="HAD-like"/>
    <property type="match status" value="1"/>
</dbReference>
<reference evidence="2" key="1">
    <citation type="submission" date="2016-10" db="EMBL/GenBank/DDBJ databases">
        <authorList>
            <person name="Benchimol M."/>
            <person name="Almeida L.G."/>
            <person name="Vasconcelos A.T."/>
            <person name="Perreira-Neves A."/>
            <person name="Rosa I.A."/>
            <person name="Tasca T."/>
            <person name="Bogo M.R."/>
            <person name="de Souza W."/>
        </authorList>
    </citation>
    <scope>NUCLEOTIDE SEQUENCE [LARGE SCALE GENOMIC DNA]</scope>
    <source>
        <strain evidence="2">K</strain>
    </source>
</reference>
<evidence type="ECO:0000313" key="2">
    <source>
        <dbReference type="EMBL" id="OHT11914.1"/>
    </source>
</evidence>
<dbReference type="PANTHER" id="PTHR12210">
    <property type="entry name" value="DULLARD PROTEIN PHOSPHATASE"/>
    <property type="match status" value="1"/>
</dbReference>
<evidence type="ECO:0000259" key="1">
    <source>
        <dbReference type="PROSITE" id="PS50969"/>
    </source>
</evidence>
<dbReference type="OrthoDB" id="277011at2759"/>
<proteinExistence type="predicted"/>
<dbReference type="Proteomes" id="UP000179807">
    <property type="component" value="Unassembled WGS sequence"/>
</dbReference>
<dbReference type="GeneID" id="94834926"/>
<gene>
    <name evidence="2" type="primary">fcpA</name>
    <name evidence="2" type="ORF">TRFO_18503</name>
</gene>
<dbReference type="Gene3D" id="3.40.50.1000">
    <property type="entry name" value="HAD superfamily/HAD-like"/>
    <property type="match status" value="1"/>
</dbReference>
<dbReference type="InterPro" id="IPR050365">
    <property type="entry name" value="TIM50"/>
</dbReference>
<feature type="domain" description="FCP1 homology" evidence="1">
    <location>
        <begin position="138"/>
        <end position="296"/>
    </location>
</feature>
<dbReference type="VEuPathDB" id="TrichDB:TRFO_18503"/>
<name>A0A1J4KLA3_9EUKA</name>
<dbReference type="CDD" id="cd07521">
    <property type="entry name" value="HAD_FCP1-like"/>
    <property type="match status" value="1"/>
</dbReference>
<dbReference type="PROSITE" id="PS50969">
    <property type="entry name" value="FCP1"/>
    <property type="match status" value="1"/>
</dbReference>
<dbReference type="FunFam" id="3.40.50.1000:FF:000093">
    <property type="entry name" value="NLI interacting factor-like phosphatase family protein"/>
    <property type="match status" value="1"/>
</dbReference>
<dbReference type="InterPro" id="IPR011948">
    <property type="entry name" value="Dullard_phosphatase"/>
</dbReference>
<accession>A0A1J4KLA3</accession>
<comment type="caution">
    <text evidence="2">The sequence shown here is derived from an EMBL/GenBank/DDBJ whole genome shotgun (WGS) entry which is preliminary data.</text>
</comment>
<dbReference type="AlphaFoldDB" id="A0A1J4KLA3"/>
<dbReference type="RefSeq" id="XP_068365050.1">
    <property type="nucleotide sequence ID" value="XM_068500222.1"/>
</dbReference>
<organism evidence="2 3">
    <name type="scientific">Tritrichomonas foetus</name>
    <dbReference type="NCBI Taxonomy" id="1144522"/>
    <lineage>
        <taxon>Eukaryota</taxon>
        <taxon>Metamonada</taxon>
        <taxon>Parabasalia</taxon>
        <taxon>Tritrichomonadida</taxon>
        <taxon>Tritrichomonadidae</taxon>
        <taxon>Tritrichomonas</taxon>
    </lineage>
</organism>
<dbReference type="SMART" id="SM00577">
    <property type="entry name" value="CPDc"/>
    <property type="match status" value="1"/>
</dbReference>
<dbReference type="Pfam" id="PF03031">
    <property type="entry name" value="NIF"/>
    <property type="match status" value="1"/>
</dbReference>
<dbReference type="EMBL" id="MLAK01000576">
    <property type="protein sequence ID" value="OHT11914.1"/>
    <property type="molecule type" value="Genomic_DNA"/>
</dbReference>
<protein>
    <submittedName>
        <fullName evidence="2">C-terminal domain small phosphatase</fullName>
    </submittedName>
</protein>
<keyword evidence="3" id="KW-1185">Reference proteome</keyword>
<dbReference type="InterPro" id="IPR004274">
    <property type="entry name" value="FCP1_dom"/>
</dbReference>
<evidence type="ECO:0000313" key="3">
    <source>
        <dbReference type="Proteomes" id="UP000179807"/>
    </source>
</evidence>